<name>A0A1G4K766_9SACH</name>
<dbReference type="InterPro" id="IPR021102">
    <property type="entry name" value="PNGase_A"/>
</dbReference>
<dbReference type="Proteomes" id="UP000191144">
    <property type="component" value="Chromosome G"/>
</dbReference>
<sequence>MGTKGVEMAIWNDITRLEKKRERLEIPSPTKFEAFDYEKQDIRKARRFQGTRRRNAGILIILLLFNLCLHFASHEKVQKLYNGRMLSFSRTSSSPVPVQESFEITVEQLPEKPPVFSQELVQHSFGDSWGKPFTASFQPYTGGEYDSLILELATNVSGRQYDRLVHVFIEDVNVWRSSTVEPWGNKTVVSHSIKDISSYRSLFKDQPLNVTLQLDNLVTNKLTGIFNVTLKLYYYKKEDAIKEDESSLRGKLLQIFTKPADVVTPLVTRFSRTPLFYYPLASKENPRWTRGLPEIDLNPNVSRVVVEIFASGNAAEEFWYTNVLDNYTGKFRDHGKELLGHGPFRAINFYLTDSETEILVDTVIPTPVIFTGFFPPLWRPCVGMNAFNIKSFKVDLTPFLSLFENGTWQMQLEVVSSTTPSFKVTVGENWIFSGNVHVWTNKDLISGSKFINSTVLEPTFEVDVDDSHSDELKQKVLAKNGVQIDSRFTIDQTNYEVRSVTESLLKSQQVYLETGDEEFAFVDLLTKRSSTISKNGVDLYRFSDETGWLFDAEMEIVSQERSSLTYSASVSRELNRTVGLHEINESGDSVDVLFALDGIQSGNASYTLSPEGNHGSGDSFHSVALEHGWPFQNNFRRTVVVKDNVVVVDTKN</sequence>
<dbReference type="EMBL" id="LT598484">
    <property type="protein sequence ID" value="SCU99775.1"/>
    <property type="molecule type" value="Genomic_DNA"/>
</dbReference>
<feature type="domain" description="Peptide N-acetyl-beta-D-glucosaminyl asparaginase amidase A N-terminal" evidence="2">
    <location>
        <begin position="117"/>
        <end position="444"/>
    </location>
</feature>
<keyword evidence="4" id="KW-1185">Reference proteome</keyword>
<gene>
    <name evidence="3" type="ORF">LAME_0G05402G</name>
</gene>
<feature type="transmembrane region" description="Helical" evidence="1">
    <location>
        <begin position="56"/>
        <end position="73"/>
    </location>
</feature>
<protein>
    <submittedName>
        <fullName evidence="3">LAME_0G05402g1_1</fullName>
    </submittedName>
</protein>
<keyword evidence="1" id="KW-0472">Membrane</keyword>
<evidence type="ECO:0000313" key="4">
    <source>
        <dbReference type="Proteomes" id="UP000191144"/>
    </source>
</evidence>
<dbReference type="OrthoDB" id="1612078at2759"/>
<accession>A0A1G4K766</accession>
<organism evidence="3 4">
    <name type="scientific">Lachancea meyersii CBS 8951</name>
    <dbReference type="NCBI Taxonomy" id="1266667"/>
    <lineage>
        <taxon>Eukaryota</taxon>
        <taxon>Fungi</taxon>
        <taxon>Dikarya</taxon>
        <taxon>Ascomycota</taxon>
        <taxon>Saccharomycotina</taxon>
        <taxon>Saccharomycetes</taxon>
        <taxon>Saccharomycetales</taxon>
        <taxon>Saccharomycetaceae</taxon>
        <taxon>Lachancea</taxon>
    </lineage>
</organism>
<evidence type="ECO:0000313" key="3">
    <source>
        <dbReference type="EMBL" id="SCU99775.1"/>
    </source>
</evidence>
<evidence type="ECO:0000256" key="1">
    <source>
        <dbReference type="SAM" id="Phobius"/>
    </source>
</evidence>
<dbReference type="InterPro" id="IPR056948">
    <property type="entry name" value="PNGaseA_N"/>
</dbReference>
<reference evidence="4" key="1">
    <citation type="submission" date="2016-03" db="EMBL/GenBank/DDBJ databases">
        <authorList>
            <person name="Devillers Hugo."/>
        </authorList>
    </citation>
    <scope>NUCLEOTIDE SEQUENCE [LARGE SCALE GENOMIC DNA]</scope>
</reference>
<keyword evidence="1" id="KW-0812">Transmembrane</keyword>
<keyword evidence="1" id="KW-1133">Transmembrane helix</keyword>
<dbReference type="PANTHER" id="PTHR31104">
    <property type="entry name" value="PEPTIDE-N4-(N-ACETYL-BETA-GLUCOSAMINYL)ASPARAGINE AMIDASE A PROTEIN"/>
    <property type="match status" value="1"/>
</dbReference>
<evidence type="ECO:0000259" key="2">
    <source>
        <dbReference type="Pfam" id="PF12222"/>
    </source>
</evidence>
<dbReference type="AlphaFoldDB" id="A0A1G4K766"/>
<proteinExistence type="predicted"/>
<dbReference type="Pfam" id="PF12222">
    <property type="entry name" value="PNGaseA"/>
    <property type="match status" value="1"/>
</dbReference>